<dbReference type="EMBL" id="ANHY01000006">
    <property type="protein sequence ID" value="EKV31435.1"/>
    <property type="molecule type" value="Genomic_DNA"/>
</dbReference>
<organism evidence="4 5">
    <name type="scientific">Caenispirillum salinarum AK4</name>
    <dbReference type="NCBI Taxonomy" id="1238182"/>
    <lineage>
        <taxon>Bacteria</taxon>
        <taxon>Pseudomonadati</taxon>
        <taxon>Pseudomonadota</taxon>
        <taxon>Alphaproteobacteria</taxon>
        <taxon>Rhodospirillales</taxon>
        <taxon>Novispirillaceae</taxon>
        <taxon>Caenispirillum</taxon>
    </lineage>
</organism>
<dbReference type="Pfam" id="PF00171">
    <property type="entry name" value="Aldedh"/>
    <property type="match status" value="1"/>
</dbReference>
<protein>
    <submittedName>
        <fullName evidence="4">Succinate-semialdehyde dehydrogenase</fullName>
    </submittedName>
</protein>
<dbReference type="Gene3D" id="3.40.605.10">
    <property type="entry name" value="Aldehyde Dehydrogenase, Chain A, domain 1"/>
    <property type="match status" value="1"/>
</dbReference>
<dbReference type="FunFam" id="3.40.309.10:FF:000004">
    <property type="entry name" value="Succinate-semialdehyde dehydrogenase I"/>
    <property type="match status" value="1"/>
</dbReference>
<dbReference type="PANTHER" id="PTHR43353:SF5">
    <property type="entry name" value="SUCCINATE-SEMIALDEHYDE DEHYDROGENASE, MITOCHONDRIAL"/>
    <property type="match status" value="1"/>
</dbReference>
<evidence type="ECO:0000313" key="4">
    <source>
        <dbReference type="EMBL" id="EKV31435.1"/>
    </source>
</evidence>
<dbReference type="AlphaFoldDB" id="K9GZL2"/>
<dbReference type="Gene3D" id="3.40.309.10">
    <property type="entry name" value="Aldehyde Dehydrogenase, Chain A, domain 2"/>
    <property type="match status" value="1"/>
</dbReference>
<sequence>MTYSAPHTGMPVLPIRDAALLRQQAWLEGRWQDADDAHVVEVTDPADGKVIGTVPDMTGRETARAIAAAAAAYPAWRAMLAKERAAILREWARLMREHKEDLAIIMTCEQGKPLSEARGEIDYAMSFFDWYAEEAVRMNGETMPSHKPNSRVFVTREPVGVTAAITPWNFPSAMITRKAGAALAAGCPMIVRPATETPYSALALAELGRRAGVPGGVFQVVTGEPKAIATALTDSPVVRKVSFTGSTEVGRKLIAQSAATVKKVSMELGGHAPFIAFDDVNVMAAAKGALGAKFATTGQDCLAANRIYVHERIHDAFAHHFTEMTKAMKMGPGMEEGVELGPLMSESAVQKCEEHVADAVAKGAKLLCGGKRSDLGGTFYEPTVLIGVTPDMKIYREETFGPVAPILSFSREAEVIAKANDSDFGLAAYLYTRDIGRAMRVSEALEYGMVGLNTPSFTGASIPFGGYKQSGLGREGSVHGLEDYTELKYTCIGSIDDDLEPDAIAAE</sequence>
<name>K9GZL2_9PROT</name>
<dbReference type="PANTHER" id="PTHR43353">
    <property type="entry name" value="SUCCINATE-SEMIALDEHYDE DEHYDROGENASE, MITOCHONDRIAL"/>
    <property type="match status" value="1"/>
</dbReference>
<reference evidence="4 5" key="1">
    <citation type="journal article" date="2013" name="Genome Announc.">
        <title>Draft Genome Sequence of an Alphaproteobacterium, Caenispirillum salinarum AK4(T), Isolated from a Solar Saltern.</title>
        <authorList>
            <person name="Khatri I."/>
            <person name="Singh A."/>
            <person name="Korpole S."/>
            <person name="Pinnaka A.K."/>
            <person name="Subramanian S."/>
        </authorList>
    </citation>
    <scope>NUCLEOTIDE SEQUENCE [LARGE SCALE GENOMIC DNA]</scope>
    <source>
        <strain evidence="4 5">AK4</strain>
    </source>
</reference>
<dbReference type="GO" id="GO:0004777">
    <property type="term" value="F:succinate-semialdehyde dehydrogenase (NAD+) activity"/>
    <property type="evidence" value="ECO:0007669"/>
    <property type="project" value="TreeGrafter"/>
</dbReference>
<dbReference type="CDD" id="cd07103">
    <property type="entry name" value="ALDH_F5_SSADH_GabD"/>
    <property type="match status" value="1"/>
</dbReference>
<comment type="similarity">
    <text evidence="1">Belongs to the aldehyde dehydrogenase family.</text>
</comment>
<dbReference type="SUPFAM" id="SSF53720">
    <property type="entry name" value="ALDH-like"/>
    <property type="match status" value="1"/>
</dbReference>
<feature type="domain" description="Aldehyde dehydrogenase" evidence="3">
    <location>
        <begin position="31"/>
        <end position="489"/>
    </location>
</feature>
<dbReference type="InterPro" id="IPR015590">
    <property type="entry name" value="Aldehyde_DH_dom"/>
</dbReference>
<proteinExistence type="inferred from homology"/>
<dbReference type="InterPro" id="IPR010102">
    <property type="entry name" value="Succ_semiAld_DH"/>
</dbReference>
<dbReference type="InterPro" id="IPR016161">
    <property type="entry name" value="Ald_DH/histidinol_DH"/>
</dbReference>
<dbReference type="InterPro" id="IPR050740">
    <property type="entry name" value="Aldehyde_DH_Superfamily"/>
</dbReference>
<dbReference type="GO" id="GO:0009450">
    <property type="term" value="P:gamma-aminobutyric acid catabolic process"/>
    <property type="evidence" value="ECO:0007669"/>
    <property type="project" value="InterPro"/>
</dbReference>
<keyword evidence="2" id="KW-0560">Oxidoreductase</keyword>
<dbReference type="NCBIfam" id="TIGR01780">
    <property type="entry name" value="SSADH"/>
    <property type="match status" value="1"/>
</dbReference>
<evidence type="ECO:0000256" key="1">
    <source>
        <dbReference type="ARBA" id="ARBA00009986"/>
    </source>
</evidence>
<accession>K9GZL2</accession>
<dbReference type="RefSeq" id="WP_009539916.1">
    <property type="nucleotide sequence ID" value="NZ_ANHY01000006.1"/>
</dbReference>
<dbReference type="PROSITE" id="PS00070">
    <property type="entry name" value="ALDEHYDE_DEHYDR_CYS"/>
    <property type="match status" value="1"/>
</dbReference>
<dbReference type="PATRIC" id="fig|1238182.3.peg.1471"/>
<dbReference type="GO" id="GO:0005829">
    <property type="term" value="C:cytosol"/>
    <property type="evidence" value="ECO:0007669"/>
    <property type="project" value="TreeGrafter"/>
</dbReference>
<dbReference type="eggNOG" id="COG1012">
    <property type="taxonomic scope" value="Bacteria"/>
</dbReference>
<gene>
    <name evidence="4" type="ORF">C882_3808</name>
</gene>
<dbReference type="FunFam" id="3.40.605.10:FF:000005">
    <property type="entry name" value="Succinate-semialdehyde dehydrogenase I"/>
    <property type="match status" value="1"/>
</dbReference>
<evidence type="ECO:0000259" key="3">
    <source>
        <dbReference type="Pfam" id="PF00171"/>
    </source>
</evidence>
<dbReference type="InterPro" id="IPR016163">
    <property type="entry name" value="Ald_DH_C"/>
</dbReference>
<dbReference type="STRING" id="1238182.C882_3808"/>
<dbReference type="Proteomes" id="UP000009881">
    <property type="component" value="Unassembled WGS sequence"/>
</dbReference>
<evidence type="ECO:0000256" key="2">
    <source>
        <dbReference type="ARBA" id="ARBA00023002"/>
    </source>
</evidence>
<keyword evidence="5" id="KW-1185">Reference proteome</keyword>
<evidence type="ECO:0000313" key="5">
    <source>
        <dbReference type="Proteomes" id="UP000009881"/>
    </source>
</evidence>
<dbReference type="InterPro" id="IPR016160">
    <property type="entry name" value="Ald_DH_CS_CYS"/>
</dbReference>
<dbReference type="InterPro" id="IPR016162">
    <property type="entry name" value="Ald_DH_N"/>
</dbReference>
<comment type="caution">
    <text evidence="4">The sequence shown here is derived from an EMBL/GenBank/DDBJ whole genome shotgun (WGS) entry which is preliminary data.</text>
</comment>